<organism evidence="2 3">
    <name type="scientific">Diplocarpon coronariae</name>
    <dbReference type="NCBI Taxonomy" id="2795749"/>
    <lineage>
        <taxon>Eukaryota</taxon>
        <taxon>Fungi</taxon>
        <taxon>Dikarya</taxon>
        <taxon>Ascomycota</taxon>
        <taxon>Pezizomycotina</taxon>
        <taxon>Leotiomycetes</taxon>
        <taxon>Helotiales</taxon>
        <taxon>Drepanopezizaceae</taxon>
        <taxon>Diplocarpon</taxon>
    </lineage>
</organism>
<dbReference type="EMBL" id="MZNU01000093">
    <property type="protein sequence ID" value="OWP04819.1"/>
    <property type="molecule type" value="Genomic_DNA"/>
</dbReference>
<feature type="compositionally biased region" description="Low complexity" evidence="1">
    <location>
        <begin position="8"/>
        <end position="17"/>
    </location>
</feature>
<dbReference type="AlphaFoldDB" id="A0A218Z9S1"/>
<sequence>MFGDDELTQPGTGLTTLTEEEMNEFCDDSMDNRGLLQSDSFYDLSSAEIAREVNPSADSAVDCQDAGDYSQDAESHQGHTVFEEEKTGLYGNEGPMMETEMQEETWFESQPAFHSSISPSLLDQVKQRARKEGFREDVIEAAVGLSLWKSEAILAYKNGIYSDLEGDFTRALLLEFYLFRPQPSRFSWPMSPEETDWKLFNDLKFAGFIDPRDETLCPIPQPYPHPGPIVIYQMYAYHNCQFHGSVQMNGGGHNGMINNSAIPVPAGLNLTSPFGNTPIHPVHPGAQQPSYSHHAQQPNHNQQTHAMQPPPAQYFQQPNPNYQANFMPTPPDQSFQQPHPNYRANVMPAPPAQCYQQPNTNYQAHAMQMPLTPSFQQLKATPYSQSQCGPAGLPSYEFPEVSICRKAFVARLIDKKRKRYAGKQEDIFLMPNGAGKRKQRKMAEELMAEINEEEQNFVSLYGHPSVLSLDQENRGVEYCRGS</sequence>
<feature type="region of interest" description="Disordered" evidence="1">
    <location>
        <begin position="1"/>
        <end position="20"/>
    </location>
</feature>
<name>A0A218Z9S1_9HELO</name>
<evidence type="ECO:0000313" key="3">
    <source>
        <dbReference type="Proteomes" id="UP000242519"/>
    </source>
</evidence>
<feature type="compositionally biased region" description="Polar residues" evidence="1">
    <location>
        <begin position="287"/>
        <end position="306"/>
    </location>
</feature>
<dbReference type="InParanoid" id="A0A218Z9S1"/>
<reference evidence="2 3" key="1">
    <citation type="submission" date="2017-04" db="EMBL/GenBank/DDBJ databases">
        <title>Draft genome sequence of Marssonina coronaria NL1: causal agent of apple blotch.</title>
        <authorList>
            <person name="Cheng Q."/>
        </authorList>
    </citation>
    <scope>NUCLEOTIDE SEQUENCE [LARGE SCALE GENOMIC DNA]</scope>
    <source>
        <strain evidence="2 3">NL1</strain>
    </source>
</reference>
<comment type="caution">
    <text evidence="2">The sequence shown here is derived from an EMBL/GenBank/DDBJ whole genome shotgun (WGS) entry which is preliminary data.</text>
</comment>
<feature type="region of interest" description="Disordered" evidence="1">
    <location>
        <begin position="285"/>
        <end position="318"/>
    </location>
</feature>
<feature type="compositionally biased region" description="Basic and acidic residues" evidence="1">
    <location>
        <begin position="73"/>
        <end position="87"/>
    </location>
</feature>
<protein>
    <submittedName>
        <fullName evidence="2">Uncharacterized protein</fullName>
    </submittedName>
</protein>
<keyword evidence="3" id="KW-1185">Reference proteome</keyword>
<accession>A0A218Z9S1</accession>
<feature type="region of interest" description="Disordered" evidence="1">
    <location>
        <begin position="53"/>
        <end position="90"/>
    </location>
</feature>
<evidence type="ECO:0000256" key="1">
    <source>
        <dbReference type="SAM" id="MobiDB-lite"/>
    </source>
</evidence>
<dbReference type="Proteomes" id="UP000242519">
    <property type="component" value="Unassembled WGS sequence"/>
</dbReference>
<proteinExistence type="predicted"/>
<gene>
    <name evidence="2" type="ORF">B2J93_4101</name>
</gene>
<evidence type="ECO:0000313" key="2">
    <source>
        <dbReference type="EMBL" id="OWP04819.1"/>
    </source>
</evidence>